<evidence type="ECO:0000313" key="3">
    <source>
        <dbReference type="Proteomes" id="UP001642540"/>
    </source>
</evidence>
<sequence length="353" mass="39187">MSLFAVVEFTEEHGATAAVSSSWLRNNERYCRWPSGPSSNINKLAESHAKVESCWSLFPCKVLHKYDSYKGARKGCRKSEYTSNIETSAYETNFSKIKRRRKRISVEIPARASLPKRARLTSRSSGGSSVSSCLTFGSEPATGFNINCPTGGLLEATVQSIKNESVPASRTQTHGDRTPTLHLVNHDGIRPPSSTYMRNTPCSSRSTVNSFRKQHQYTGNTTALTLQFNEEAQLMMSPIITSVPTTSHSSTRDTIVGDSHEYQTFQRTVLEYLVKVLDNQREILRRTADNTKVKSSYILPVTVPVDSIDNLNAFNQWLTAPIHLQNTAVELSVIGGHSITSITQRILVALLTN</sequence>
<dbReference type="Proteomes" id="UP001642540">
    <property type="component" value="Unassembled WGS sequence"/>
</dbReference>
<proteinExistence type="predicted"/>
<keyword evidence="3" id="KW-1185">Reference proteome</keyword>
<name>A0ABP1QUQ8_9HEXA</name>
<organism evidence="2 3">
    <name type="scientific">Orchesella dallaii</name>
    <dbReference type="NCBI Taxonomy" id="48710"/>
    <lineage>
        <taxon>Eukaryota</taxon>
        <taxon>Metazoa</taxon>
        <taxon>Ecdysozoa</taxon>
        <taxon>Arthropoda</taxon>
        <taxon>Hexapoda</taxon>
        <taxon>Collembola</taxon>
        <taxon>Entomobryomorpha</taxon>
        <taxon>Entomobryoidea</taxon>
        <taxon>Orchesellidae</taxon>
        <taxon>Orchesellinae</taxon>
        <taxon>Orchesella</taxon>
    </lineage>
</organism>
<dbReference type="EMBL" id="CAXLJM020000046">
    <property type="protein sequence ID" value="CAL8111034.1"/>
    <property type="molecule type" value="Genomic_DNA"/>
</dbReference>
<evidence type="ECO:0000256" key="1">
    <source>
        <dbReference type="SAM" id="MobiDB-lite"/>
    </source>
</evidence>
<protein>
    <submittedName>
        <fullName evidence="2">Uncharacterized protein</fullName>
    </submittedName>
</protein>
<feature type="region of interest" description="Disordered" evidence="1">
    <location>
        <begin position="166"/>
        <end position="195"/>
    </location>
</feature>
<evidence type="ECO:0000313" key="2">
    <source>
        <dbReference type="EMBL" id="CAL8111034.1"/>
    </source>
</evidence>
<gene>
    <name evidence="2" type="ORF">ODALV1_LOCUS14665</name>
</gene>
<comment type="caution">
    <text evidence="2">The sequence shown here is derived from an EMBL/GenBank/DDBJ whole genome shotgun (WGS) entry which is preliminary data.</text>
</comment>
<reference evidence="2 3" key="1">
    <citation type="submission" date="2024-08" db="EMBL/GenBank/DDBJ databases">
        <authorList>
            <person name="Cucini C."/>
            <person name="Frati F."/>
        </authorList>
    </citation>
    <scope>NUCLEOTIDE SEQUENCE [LARGE SCALE GENOMIC DNA]</scope>
</reference>
<accession>A0ABP1QUQ8</accession>
<feature type="compositionally biased region" description="Basic and acidic residues" evidence="1">
    <location>
        <begin position="173"/>
        <end position="189"/>
    </location>
</feature>